<evidence type="ECO:0000313" key="6">
    <source>
        <dbReference type="EMBL" id="WXB09990.1"/>
    </source>
</evidence>
<dbReference type="PANTHER" id="PTHR43132">
    <property type="entry name" value="ARSENICAL RESISTANCE OPERON REPRESSOR ARSR-RELATED"/>
    <property type="match status" value="1"/>
</dbReference>
<dbReference type="InterPro" id="IPR036390">
    <property type="entry name" value="WH_DNA-bd_sf"/>
</dbReference>
<reference evidence="6" key="1">
    <citation type="submission" date="2021-12" db="EMBL/GenBank/DDBJ databases">
        <title>Discovery of the Pendulisporaceae a myxobacterial family with distinct sporulation behavior and unique specialized metabolism.</title>
        <authorList>
            <person name="Garcia R."/>
            <person name="Popoff A."/>
            <person name="Bader C.D."/>
            <person name="Loehr J."/>
            <person name="Walesch S."/>
            <person name="Walt C."/>
            <person name="Boldt J."/>
            <person name="Bunk B."/>
            <person name="Haeckl F.J.F.P.J."/>
            <person name="Gunesch A.P."/>
            <person name="Birkelbach J."/>
            <person name="Nuebel U."/>
            <person name="Pietschmann T."/>
            <person name="Bach T."/>
            <person name="Mueller R."/>
        </authorList>
    </citation>
    <scope>NUCLEOTIDE SEQUENCE</scope>
    <source>
        <strain evidence="6">MSr11367</strain>
    </source>
</reference>
<protein>
    <submittedName>
        <fullName evidence="6">Metalloregulator ArsR/SmtB family transcription factor</fullName>
    </submittedName>
</protein>
<dbReference type="SMART" id="SM00418">
    <property type="entry name" value="HTH_ARSR"/>
    <property type="match status" value="1"/>
</dbReference>
<keyword evidence="3" id="KW-0804">Transcription</keyword>
<dbReference type="EMBL" id="CP089983">
    <property type="protein sequence ID" value="WXB09990.1"/>
    <property type="molecule type" value="Genomic_DNA"/>
</dbReference>
<feature type="domain" description="HTH arsR-type" evidence="5">
    <location>
        <begin position="29"/>
        <end position="123"/>
    </location>
</feature>
<keyword evidence="2" id="KW-0238">DNA-binding</keyword>
<dbReference type="InterPro" id="IPR036388">
    <property type="entry name" value="WH-like_DNA-bd_sf"/>
</dbReference>
<dbReference type="InterPro" id="IPR051011">
    <property type="entry name" value="Metal_resp_trans_reg"/>
</dbReference>
<dbReference type="CDD" id="cd00090">
    <property type="entry name" value="HTH_ARSR"/>
    <property type="match status" value="1"/>
</dbReference>
<dbReference type="Proteomes" id="UP001374803">
    <property type="component" value="Chromosome"/>
</dbReference>
<dbReference type="SUPFAM" id="SSF46785">
    <property type="entry name" value="Winged helix' DNA-binding domain"/>
    <property type="match status" value="1"/>
</dbReference>
<evidence type="ECO:0000256" key="4">
    <source>
        <dbReference type="SAM" id="MobiDB-lite"/>
    </source>
</evidence>
<dbReference type="Gene3D" id="1.10.10.10">
    <property type="entry name" value="Winged helix-like DNA-binding domain superfamily/Winged helix DNA-binding domain"/>
    <property type="match status" value="1"/>
</dbReference>
<dbReference type="RefSeq" id="WP_394839664.1">
    <property type="nucleotide sequence ID" value="NZ_CP089929.1"/>
</dbReference>
<organism evidence="6 7">
    <name type="scientific">Pendulispora rubella</name>
    <dbReference type="NCBI Taxonomy" id="2741070"/>
    <lineage>
        <taxon>Bacteria</taxon>
        <taxon>Pseudomonadati</taxon>
        <taxon>Myxococcota</taxon>
        <taxon>Myxococcia</taxon>
        <taxon>Myxococcales</taxon>
        <taxon>Sorangiineae</taxon>
        <taxon>Pendulisporaceae</taxon>
        <taxon>Pendulispora</taxon>
    </lineage>
</organism>
<evidence type="ECO:0000256" key="2">
    <source>
        <dbReference type="ARBA" id="ARBA00023125"/>
    </source>
</evidence>
<accession>A0ABZ2LLG3</accession>
<dbReference type="InterPro" id="IPR011991">
    <property type="entry name" value="ArsR-like_HTH"/>
</dbReference>
<dbReference type="PROSITE" id="PS50987">
    <property type="entry name" value="HTH_ARSR_2"/>
    <property type="match status" value="1"/>
</dbReference>
<evidence type="ECO:0000259" key="5">
    <source>
        <dbReference type="PROSITE" id="PS50987"/>
    </source>
</evidence>
<name>A0ABZ2LLG3_9BACT</name>
<keyword evidence="7" id="KW-1185">Reference proteome</keyword>
<feature type="region of interest" description="Disordered" evidence="4">
    <location>
        <begin position="1"/>
        <end position="28"/>
    </location>
</feature>
<evidence type="ECO:0000256" key="1">
    <source>
        <dbReference type="ARBA" id="ARBA00023015"/>
    </source>
</evidence>
<keyword evidence="1" id="KW-0805">Transcription regulation</keyword>
<dbReference type="Pfam" id="PF01022">
    <property type="entry name" value="HTH_5"/>
    <property type="match status" value="1"/>
</dbReference>
<dbReference type="NCBIfam" id="NF033788">
    <property type="entry name" value="HTH_metalloreg"/>
    <property type="match status" value="1"/>
</dbReference>
<sequence length="140" mass="15408">MMKSSATELPDPTCGPEEHALRSGRRKPVSDEAFERAASLFRTAADVSRLKLLERLADGEWCVTELAEAAGSALSTVSQQLRMLRAERIVTRRRAGKHVFYSLADRHVIDMVHNALEHASERSHLVADVAGSAVEDVAEE</sequence>
<evidence type="ECO:0000313" key="7">
    <source>
        <dbReference type="Proteomes" id="UP001374803"/>
    </source>
</evidence>
<proteinExistence type="predicted"/>
<dbReference type="InterPro" id="IPR001845">
    <property type="entry name" value="HTH_ArsR_DNA-bd_dom"/>
</dbReference>
<evidence type="ECO:0000256" key="3">
    <source>
        <dbReference type="ARBA" id="ARBA00023163"/>
    </source>
</evidence>
<dbReference type="PANTHER" id="PTHR43132:SF8">
    <property type="entry name" value="HTH-TYPE TRANSCRIPTIONAL REGULATOR KMTR"/>
    <property type="match status" value="1"/>
</dbReference>
<gene>
    <name evidence="6" type="ORF">LVJ94_22520</name>
</gene>
<dbReference type="PRINTS" id="PR00778">
    <property type="entry name" value="HTHARSR"/>
</dbReference>